<dbReference type="GO" id="GO:0009927">
    <property type="term" value="F:histidine phosphotransfer kinase activity"/>
    <property type="evidence" value="ECO:0007669"/>
    <property type="project" value="TreeGrafter"/>
</dbReference>
<proteinExistence type="predicted"/>
<dbReference type="PANTHER" id="PTHR43047">
    <property type="entry name" value="TWO-COMPONENT HISTIDINE PROTEIN KINASE"/>
    <property type="match status" value="1"/>
</dbReference>
<keyword evidence="7" id="KW-1185">Reference proteome</keyword>
<dbReference type="EMBL" id="QMIE01000163">
    <property type="protein sequence ID" value="TVM08779.1"/>
    <property type="molecule type" value="Genomic_DNA"/>
</dbReference>
<comment type="catalytic activity">
    <reaction evidence="1">
        <text>ATP + protein L-histidine = ADP + protein N-phospho-L-histidine.</text>
        <dbReference type="EC" id="2.7.13.3"/>
    </reaction>
</comment>
<accession>A0A7M3M9A9</accession>
<dbReference type="Gene3D" id="3.30.565.10">
    <property type="entry name" value="Histidine kinase-like ATPase, C-terminal domain"/>
    <property type="match status" value="1"/>
</dbReference>
<dbReference type="PRINTS" id="PR00344">
    <property type="entry name" value="BCTRLSENSOR"/>
</dbReference>
<sequence length="77" mass="8333">VLFTVSDTGIGIPDHFFGELFETFTQAEANSRRNYQGAGLGLVISKKLVDLMVGTITEESEEGSGTTFNVTVPFELC</sequence>
<dbReference type="EC" id="2.7.13.3" evidence="2"/>
<reference evidence="6 7" key="1">
    <citation type="submission" date="2018-06" db="EMBL/GenBank/DDBJ databases">
        <title>Complete genome of Desulfovibrio indonesiensis P37SLT.</title>
        <authorList>
            <person name="Crispim J.S."/>
            <person name="Vidigal P.M.P."/>
            <person name="Silva L.C.F."/>
            <person name="Laguardia C.N."/>
            <person name="Araujo L.C."/>
            <person name="Dias R.S."/>
            <person name="Sousa M.P."/>
            <person name="Paula S.O."/>
            <person name="Silva C."/>
        </authorList>
    </citation>
    <scope>NUCLEOTIDE SEQUENCE [LARGE SCALE GENOMIC DNA]</scope>
    <source>
        <strain evidence="6 7">P37SLT</strain>
    </source>
</reference>
<dbReference type="InterPro" id="IPR036890">
    <property type="entry name" value="HATPase_C_sf"/>
</dbReference>
<dbReference type="Pfam" id="PF02518">
    <property type="entry name" value="HATPase_c"/>
    <property type="match status" value="1"/>
</dbReference>
<protein>
    <recommendedName>
        <fullName evidence="2">histidine kinase</fullName>
        <ecNumber evidence="2">2.7.13.3</ecNumber>
    </recommendedName>
</protein>
<evidence type="ECO:0000313" key="7">
    <source>
        <dbReference type="Proteomes" id="UP000448292"/>
    </source>
</evidence>
<feature type="non-terminal residue" evidence="6">
    <location>
        <position position="1"/>
    </location>
</feature>
<dbReference type="SUPFAM" id="SSF55874">
    <property type="entry name" value="ATPase domain of HSP90 chaperone/DNA topoisomerase II/histidine kinase"/>
    <property type="match status" value="1"/>
</dbReference>
<evidence type="ECO:0000259" key="5">
    <source>
        <dbReference type="PROSITE" id="PS50109"/>
    </source>
</evidence>
<gene>
    <name evidence="6" type="ORF">DPQ33_19140</name>
</gene>
<dbReference type="PANTHER" id="PTHR43047:SF72">
    <property type="entry name" value="OSMOSENSING HISTIDINE PROTEIN KINASE SLN1"/>
    <property type="match status" value="1"/>
</dbReference>
<keyword evidence="4 6" id="KW-0418">Kinase</keyword>
<dbReference type="InterPro" id="IPR004358">
    <property type="entry name" value="Sig_transdc_His_kin-like_C"/>
</dbReference>
<evidence type="ECO:0000256" key="1">
    <source>
        <dbReference type="ARBA" id="ARBA00000085"/>
    </source>
</evidence>
<dbReference type="Proteomes" id="UP000448292">
    <property type="component" value="Unassembled WGS sequence"/>
</dbReference>
<dbReference type="GO" id="GO:0005886">
    <property type="term" value="C:plasma membrane"/>
    <property type="evidence" value="ECO:0007669"/>
    <property type="project" value="TreeGrafter"/>
</dbReference>
<dbReference type="GO" id="GO:0000155">
    <property type="term" value="F:phosphorelay sensor kinase activity"/>
    <property type="evidence" value="ECO:0007669"/>
    <property type="project" value="TreeGrafter"/>
</dbReference>
<comment type="caution">
    <text evidence="6">The sequence shown here is derived from an EMBL/GenBank/DDBJ whole genome shotgun (WGS) entry which is preliminary data.</text>
</comment>
<feature type="domain" description="Histidine kinase" evidence="5">
    <location>
        <begin position="1"/>
        <end position="76"/>
    </location>
</feature>
<evidence type="ECO:0000256" key="4">
    <source>
        <dbReference type="ARBA" id="ARBA00022777"/>
    </source>
</evidence>
<dbReference type="InterPro" id="IPR005467">
    <property type="entry name" value="His_kinase_dom"/>
</dbReference>
<evidence type="ECO:0000256" key="3">
    <source>
        <dbReference type="ARBA" id="ARBA00022679"/>
    </source>
</evidence>
<evidence type="ECO:0000256" key="2">
    <source>
        <dbReference type="ARBA" id="ARBA00012438"/>
    </source>
</evidence>
<keyword evidence="3" id="KW-0808">Transferase</keyword>
<dbReference type="InterPro" id="IPR003594">
    <property type="entry name" value="HATPase_dom"/>
</dbReference>
<evidence type="ECO:0000313" key="6">
    <source>
        <dbReference type="EMBL" id="TVM08779.1"/>
    </source>
</evidence>
<organism evidence="6 7">
    <name type="scientific">Oceanidesulfovibrio indonesiensis</name>
    <dbReference type="NCBI Taxonomy" id="54767"/>
    <lineage>
        <taxon>Bacteria</taxon>
        <taxon>Pseudomonadati</taxon>
        <taxon>Thermodesulfobacteriota</taxon>
        <taxon>Desulfovibrionia</taxon>
        <taxon>Desulfovibrionales</taxon>
        <taxon>Desulfovibrionaceae</taxon>
        <taxon>Oceanidesulfovibrio</taxon>
    </lineage>
</organism>
<dbReference type="AlphaFoldDB" id="A0A7M3M9A9"/>
<dbReference type="PROSITE" id="PS50109">
    <property type="entry name" value="HIS_KIN"/>
    <property type="match status" value="1"/>
</dbReference>
<dbReference type="RefSeq" id="WP_235894069.1">
    <property type="nucleotide sequence ID" value="NZ_QMIE01000163.1"/>
</dbReference>
<name>A0A7M3M9A9_9BACT</name>